<keyword evidence="9" id="KW-1185">Reference proteome</keyword>
<keyword evidence="3 6" id="KW-0812">Transmembrane</keyword>
<name>A0A917N818_9GAMM</name>
<keyword evidence="4 6" id="KW-1133">Transmembrane helix</keyword>
<dbReference type="EMBL" id="BMPZ01000001">
    <property type="protein sequence ID" value="GGI69127.1"/>
    <property type="molecule type" value="Genomic_DNA"/>
</dbReference>
<keyword evidence="2" id="KW-1003">Cell membrane</keyword>
<gene>
    <name evidence="8" type="ORF">GCM10009332_02790</name>
</gene>
<dbReference type="Pfam" id="PF01292">
    <property type="entry name" value="Ni_hydr_CYTB"/>
    <property type="match status" value="1"/>
</dbReference>
<dbReference type="GO" id="GO:0009055">
    <property type="term" value="F:electron transfer activity"/>
    <property type="evidence" value="ECO:0007669"/>
    <property type="project" value="InterPro"/>
</dbReference>
<dbReference type="Proteomes" id="UP000613743">
    <property type="component" value="Unassembled WGS sequence"/>
</dbReference>
<feature type="transmembrane region" description="Helical" evidence="6">
    <location>
        <begin position="12"/>
        <end position="31"/>
    </location>
</feature>
<evidence type="ECO:0000256" key="4">
    <source>
        <dbReference type="ARBA" id="ARBA00022989"/>
    </source>
</evidence>
<keyword evidence="5 6" id="KW-0472">Membrane</keyword>
<reference evidence="8" key="1">
    <citation type="journal article" date="2014" name="Int. J. Syst. Evol. Microbiol.">
        <title>Complete genome sequence of Corynebacterium casei LMG S-19264T (=DSM 44701T), isolated from a smear-ripened cheese.</title>
        <authorList>
            <consortium name="US DOE Joint Genome Institute (JGI-PGF)"/>
            <person name="Walter F."/>
            <person name="Albersmeier A."/>
            <person name="Kalinowski J."/>
            <person name="Ruckert C."/>
        </authorList>
    </citation>
    <scope>NUCLEOTIDE SEQUENCE</scope>
    <source>
        <strain evidence="8">JCM 30804</strain>
    </source>
</reference>
<comment type="subcellular location">
    <subcellularLocation>
        <location evidence="1">Cell membrane</location>
        <topology evidence="1">Multi-pass membrane protein</topology>
    </subcellularLocation>
</comment>
<evidence type="ECO:0000256" key="5">
    <source>
        <dbReference type="ARBA" id="ARBA00023136"/>
    </source>
</evidence>
<feature type="domain" description="Cytochrome b561 bacterial/Ni-hydrogenase" evidence="7">
    <location>
        <begin position="11"/>
        <end position="182"/>
    </location>
</feature>
<dbReference type="Gene3D" id="1.20.950.20">
    <property type="entry name" value="Transmembrane di-heme cytochromes, Chain C"/>
    <property type="match status" value="1"/>
</dbReference>
<evidence type="ECO:0000259" key="7">
    <source>
        <dbReference type="Pfam" id="PF01292"/>
    </source>
</evidence>
<evidence type="ECO:0000256" key="2">
    <source>
        <dbReference type="ARBA" id="ARBA00022475"/>
    </source>
</evidence>
<feature type="transmembrane region" description="Helical" evidence="6">
    <location>
        <begin position="153"/>
        <end position="172"/>
    </location>
</feature>
<accession>A0A917N818</accession>
<dbReference type="AlphaFoldDB" id="A0A917N818"/>
<proteinExistence type="predicted"/>
<feature type="transmembrane region" description="Helical" evidence="6">
    <location>
        <begin position="99"/>
        <end position="121"/>
    </location>
</feature>
<dbReference type="InterPro" id="IPR016174">
    <property type="entry name" value="Di-haem_cyt_TM"/>
</dbReference>
<dbReference type="GO" id="GO:0005886">
    <property type="term" value="C:plasma membrane"/>
    <property type="evidence" value="ECO:0007669"/>
    <property type="project" value="UniProtKB-SubCell"/>
</dbReference>
<feature type="transmembrane region" description="Helical" evidence="6">
    <location>
        <begin position="43"/>
        <end position="61"/>
    </location>
</feature>
<dbReference type="GO" id="GO:0022904">
    <property type="term" value="P:respiratory electron transport chain"/>
    <property type="evidence" value="ECO:0007669"/>
    <property type="project" value="InterPro"/>
</dbReference>
<dbReference type="InterPro" id="IPR051542">
    <property type="entry name" value="Hydrogenase_cytochrome"/>
</dbReference>
<evidence type="ECO:0000313" key="8">
    <source>
        <dbReference type="EMBL" id="GGI69127.1"/>
    </source>
</evidence>
<dbReference type="GO" id="GO:0020037">
    <property type="term" value="F:heme binding"/>
    <property type="evidence" value="ECO:0007669"/>
    <property type="project" value="TreeGrafter"/>
</dbReference>
<dbReference type="SUPFAM" id="SSF81342">
    <property type="entry name" value="Transmembrane di-heme cytochromes"/>
    <property type="match status" value="1"/>
</dbReference>
<comment type="caution">
    <text evidence="8">The sequence shown here is derived from an EMBL/GenBank/DDBJ whole genome shotgun (WGS) entry which is preliminary data.</text>
</comment>
<protein>
    <submittedName>
        <fullName evidence="8">Cytochrome b561</fullName>
    </submittedName>
</protein>
<dbReference type="InterPro" id="IPR011577">
    <property type="entry name" value="Cyt_b561_bac/Ni-Hgenase"/>
</dbReference>
<dbReference type="PANTHER" id="PTHR30485">
    <property type="entry name" value="NI/FE-HYDROGENASE 1 B-TYPE CYTOCHROME SUBUNIT"/>
    <property type="match status" value="1"/>
</dbReference>
<evidence type="ECO:0000256" key="6">
    <source>
        <dbReference type="SAM" id="Phobius"/>
    </source>
</evidence>
<evidence type="ECO:0000256" key="3">
    <source>
        <dbReference type="ARBA" id="ARBA00022692"/>
    </source>
</evidence>
<sequence>MSLKQQRMKIWDFPTRFFHWAMLSLLVTLWWTANEGEMTWHQYAAYSLMILIVTRIIWGFIGSDTARFNHFILSPRRVVEYIKLIKQSGVKPHVGHNPLGGYMVIALLVVLTLQLACGLFATDEIFSEGPFVAYVSSEFASAATWLHKKNFDLLLVLASVHIFAVLVHQWRGDKLILPMIHGYKVIHSARETSLIFVSTWRWLIVALFVSSIVGYVLIYPLTLAF</sequence>
<evidence type="ECO:0000313" key="9">
    <source>
        <dbReference type="Proteomes" id="UP000613743"/>
    </source>
</evidence>
<dbReference type="PANTHER" id="PTHR30485:SF2">
    <property type="entry name" value="BLL0597 PROTEIN"/>
    <property type="match status" value="1"/>
</dbReference>
<evidence type="ECO:0000256" key="1">
    <source>
        <dbReference type="ARBA" id="ARBA00004651"/>
    </source>
</evidence>
<organism evidence="8 9">
    <name type="scientific">Shewanella gelidii</name>
    <dbReference type="NCBI Taxonomy" id="1642821"/>
    <lineage>
        <taxon>Bacteria</taxon>
        <taxon>Pseudomonadati</taxon>
        <taxon>Pseudomonadota</taxon>
        <taxon>Gammaproteobacteria</taxon>
        <taxon>Alteromonadales</taxon>
        <taxon>Shewanellaceae</taxon>
        <taxon>Shewanella</taxon>
    </lineage>
</organism>
<dbReference type="RefSeq" id="WP_188917111.1">
    <property type="nucleotide sequence ID" value="NZ_BMPZ01000001.1"/>
</dbReference>
<reference evidence="8" key="2">
    <citation type="submission" date="2020-09" db="EMBL/GenBank/DDBJ databases">
        <authorList>
            <person name="Sun Q."/>
            <person name="Ohkuma M."/>
        </authorList>
    </citation>
    <scope>NUCLEOTIDE SEQUENCE</scope>
    <source>
        <strain evidence="8">JCM 30804</strain>
    </source>
</reference>
<feature type="transmembrane region" description="Helical" evidence="6">
    <location>
        <begin position="193"/>
        <end position="218"/>
    </location>
</feature>